<reference evidence="2 3" key="1">
    <citation type="submission" date="2014-07" db="EMBL/GenBank/DDBJ databases">
        <title>Draft Genome Sequence of Gephyronic Acid Producer, Cystobacter violaceus Strain Cb vi76.</title>
        <authorList>
            <person name="Stevens D.C."/>
            <person name="Young J."/>
            <person name="Carmichael R."/>
            <person name="Tan J."/>
            <person name="Taylor R.E."/>
        </authorList>
    </citation>
    <scope>NUCLEOTIDE SEQUENCE [LARGE SCALE GENOMIC DNA]</scope>
    <source>
        <strain evidence="2 3">Cb vi76</strain>
    </source>
</reference>
<dbReference type="AlphaFoldDB" id="A0A084SXB4"/>
<name>A0A084SXB4_9BACT</name>
<organism evidence="2 3">
    <name type="scientific">Archangium violaceum Cb vi76</name>
    <dbReference type="NCBI Taxonomy" id="1406225"/>
    <lineage>
        <taxon>Bacteria</taxon>
        <taxon>Pseudomonadati</taxon>
        <taxon>Myxococcota</taxon>
        <taxon>Myxococcia</taxon>
        <taxon>Myxococcales</taxon>
        <taxon>Cystobacterineae</taxon>
        <taxon>Archangiaceae</taxon>
        <taxon>Archangium</taxon>
    </lineage>
</organism>
<dbReference type="RefSeq" id="WP_043393400.1">
    <property type="nucleotide sequence ID" value="NZ_JPMI01000072.1"/>
</dbReference>
<comment type="caution">
    <text evidence="2">The sequence shown here is derived from an EMBL/GenBank/DDBJ whole genome shotgun (WGS) entry which is preliminary data.</text>
</comment>
<feature type="domain" description="CARDB" evidence="1">
    <location>
        <begin position="141"/>
        <end position="244"/>
    </location>
</feature>
<dbReference type="Proteomes" id="UP000028547">
    <property type="component" value="Unassembled WGS sequence"/>
</dbReference>
<dbReference type="EMBL" id="JPMI01000072">
    <property type="protein sequence ID" value="KFA93099.1"/>
    <property type="molecule type" value="Genomic_DNA"/>
</dbReference>
<protein>
    <recommendedName>
        <fullName evidence="1">CARDB domain-containing protein</fullName>
    </recommendedName>
</protein>
<dbReference type="InterPro" id="IPR011635">
    <property type="entry name" value="CARDB"/>
</dbReference>
<evidence type="ECO:0000313" key="2">
    <source>
        <dbReference type="EMBL" id="KFA93099.1"/>
    </source>
</evidence>
<evidence type="ECO:0000259" key="1">
    <source>
        <dbReference type="Pfam" id="PF07705"/>
    </source>
</evidence>
<dbReference type="InterPro" id="IPR013783">
    <property type="entry name" value="Ig-like_fold"/>
</dbReference>
<dbReference type="Gene3D" id="2.60.40.10">
    <property type="entry name" value="Immunoglobulins"/>
    <property type="match status" value="1"/>
</dbReference>
<sequence>MLAAGSSSAQVQMLTVSVPSTVANPISSGFNINYTMTGSKAGLASAQVTFYMSTSPTGSTGVYQLASFQITLNPNIYGTFSPPTGTQTRFISASGLPSNTYSLWQSIVAACQPQTWYVLGRVDVNNIVSSSASQMGTTKQPDFFFTAGTLSPASIQPGGTTNISFDVYTQCPASSASTVGLFLADASYNPLAYIGGVSVAAGSGTSSLSPTPITFTSISPGNYTILLVADVDGVVSESNESNNVGAFELTVTTPLKAGANEQSEEKLNVELPVELSSGLYDPRMGGASDYIRQTPF</sequence>
<evidence type="ECO:0000313" key="3">
    <source>
        <dbReference type="Proteomes" id="UP000028547"/>
    </source>
</evidence>
<proteinExistence type="predicted"/>
<accession>A0A084SXB4</accession>
<dbReference type="Pfam" id="PF07705">
    <property type="entry name" value="CARDB"/>
    <property type="match status" value="1"/>
</dbReference>
<gene>
    <name evidence="2" type="ORF">Q664_11475</name>
</gene>